<organism evidence="12 13">
    <name type="scientific">Parahaliea aestuarii</name>
    <dbReference type="NCBI Taxonomy" id="1852021"/>
    <lineage>
        <taxon>Bacteria</taxon>
        <taxon>Pseudomonadati</taxon>
        <taxon>Pseudomonadota</taxon>
        <taxon>Gammaproteobacteria</taxon>
        <taxon>Cellvibrionales</taxon>
        <taxon>Halieaceae</taxon>
        <taxon>Parahaliea</taxon>
    </lineage>
</organism>
<dbReference type="GO" id="GO:0030288">
    <property type="term" value="C:outer membrane-bounded periplasmic space"/>
    <property type="evidence" value="ECO:0007669"/>
    <property type="project" value="TreeGrafter"/>
</dbReference>
<evidence type="ECO:0000256" key="9">
    <source>
        <dbReference type="ARBA" id="ARBA00074581"/>
    </source>
</evidence>
<evidence type="ECO:0000256" key="3">
    <source>
        <dbReference type="ARBA" id="ARBA00010860"/>
    </source>
</evidence>
<dbReference type="EMBL" id="VRYZ01000010">
    <property type="protein sequence ID" value="TXS89144.1"/>
    <property type="molecule type" value="Genomic_DNA"/>
</dbReference>
<dbReference type="GO" id="GO:0071555">
    <property type="term" value="P:cell wall organization"/>
    <property type="evidence" value="ECO:0007669"/>
    <property type="project" value="UniProtKB-KW"/>
</dbReference>
<dbReference type="GO" id="GO:0009253">
    <property type="term" value="P:peptidoglycan catabolic process"/>
    <property type="evidence" value="ECO:0007669"/>
    <property type="project" value="InterPro"/>
</dbReference>
<evidence type="ECO:0000256" key="10">
    <source>
        <dbReference type="SAM" id="SignalP"/>
    </source>
</evidence>
<dbReference type="GO" id="GO:0008745">
    <property type="term" value="F:N-acetylmuramoyl-L-alanine amidase activity"/>
    <property type="evidence" value="ECO:0007669"/>
    <property type="project" value="UniProtKB-EC"/>
</dbReference>
<keyword evidence="5 10" id="KW-0732">Signal</keyword>
<sequence length="437" mass="47208">MGRACRIFAILCWLAATSAWAAEVQDVRLWRAPDHTRVVFDLSGPAEHKLITLDNPSRIVLDISDVRLKASLSGLKLDDTPIGKIRSGIREGSDLRVVFDMSAGVKPRSFALKANAQAGDRLVLDLYDLTAATVSQPPPVTKKVDAGGRRDLIVAIDAGHGGEDPGALGPNRLREKDVVLAISKELYALFEREPGFKPTLIRGGDYYVSLKGRRDLARQRQADLFVSIHADAFTRPQANGASVYALSTKGATSTAAQYLAQRENAADLIGGVNLSDKDDVLAGVLADLSMTSTLDTSLKMGGSVLGRMDSIARLHKRSVEQAGFAVLKSPDIPSILVETGFISNPAEARRLATRSYQQQMARAIHAGIRDWFSQHPPAGTLLAWQKQQGGQQYTIARGDTLSDIAQRFNVSITDLKSANGMSDTRILVGQTLKIPTS</sequence>
<dbReference type="InterPro" id="IPR036779">
    <property type="entry name" value="LysM_dom_sf"/>
</dbReference>
<dbReference type="Pfam" id="PF01476">
    <property type="entry name" value="LysM"/>
    <property type="match status" value="1"/>
</dbReference>
<dbReference type="Gene3D" id="2.60.40.3500">
    <property type="match status" value="1"/>
</dbReference>
<dbReference type="EC" id="3.5.1.28" evidence="4"/>
<reference evidence="12 13" key="1">
    <citation type="submission" date="2019-08" db="EMBL/GenBank/DDBJ databases">
        <title>Parahaliea maris sp. nov., isolated from the surface seawater.</title>
        <authorList>
            <person name="Liu Y."/>
        </authorList>
    </citation>
    <scope>NUCLEOTIDE SEQUENCE [LARGE SCALE GENOMIC DNA]</scope>
    <source>
        <strain evidence="12 13">S2-26</strain>
    </source>
</reference>
<dbReference type="InterPro" id="IPR050695">
    <property type="entry name" value="N-acetylmuramoyl_amidase_3"/>
</dbReference>
<dbReference type="SUPFAM" id="SSF54106">
    <property type="entry name" value="LysM domain"/>
    <property type="match status" value="1"/>
</dbReference>
<comment type="caution">
    <text evidence="12">The sequence shown here is derived from an EMBL/GenBank/DDBJ whole genome shotgun (WGS) entry which is preliminary data.</text>
</comment>
<comment type="catalytic activity">
    <reaction evidence="1">
        <text>Hydrolyzes the link between N-acetylmuramoyl residues and L-amino acid residues in certain cell-wall glycopeptides.</text>
        <dbReference type="EC" id="3.5.1.28"/>
    </reaction>
</comment>
<evidence type="ECO:0000256" key="4">
    <source>
        <dbReference type="ARBA" id="ARBA00011901"/>
    </source>
</evidence>
<comment type="subcellular location">
    <subcellularLocation>
        <location evidence="2">Periplasm</location>
    </subcellularLocation>
</comment>
<evidence type="ECO:0000313" key="12">
    <source>
        <dbReference type="EMBL" id="TXS89144.1"/>
    </source>
</evidence>
<dbReference type="InterPro" id="IPR021731">
    <property type="entry name" value="AMIN_dom"/>
</dbReference>
<keyword evidence="6" id="KW-0574">Periplasm</keyword>
<dbReference type="Gene3D" id="3.40.630.40">
    <property type="entry name" value="Zn-dependent exopeptidases"/>
    <property type="match status" value="1"/>
</dbReference>
<dbReference type="OrthoDB" id="9806267at2"/>
<feature type="domain" description="LysM" evidence="11">
    <location>
        <begin position="391"/>
        <end position="434"/>
    </location>
</feature>
<evidence type="ECO:0000256" key="8">
    <source>
        <dbReference type="ARBA" id="ARBA00023316"/>
    </source>
</evidence>
<dbReference type="SMART" id="SM00646">
    <property type="entry name" value="Ami_3"/>
    <property type="match status" value="1"/>
</dbReference>
<feature type="signal peptide" evidence="10">
    <location>
        <begin position="1"/>
        <end position="21"/>
    </location>
</feature>
<name>A0A5C8ZN11_9GAMM</name>
<dbReference type="SUPFAM" id="SSF53187">
    <property type="entry name" value="Zn-dependent exopeptidases"/>
    <property type="match status" value="1"/>
</dbReference>
<feature type="chain" id="PRO_5022751411" description="N-acetylmuramoyl-L-alanine amidase AmiC" evidence="10">
    <location>
        <begin position="22"/>
        <end position="437"/>
    </location>
</feature>
<dbReference type="RefSeq" id="WP_148065896.1">
    <property type="nucleotide sequence ID" value="NZ_VRYZ01000010.1"/>
</dbReference>
<dbReference type="Proteomes" id="UP000321933">
    <property type="component" value="Unassembled WGS sequence"/>
</dbReference>
<comment type="similarity">
    <text evidence="3">Belongs to the N-acetylmuramoyl-L-alanine amidase 3 family.</text>
</comment>
<keyword evidence="13" id="KW-1185">Reference proteome</keyword>
<dbReference type="PANTHER" id="PTHR30404:SF0">
    <property type="entry name" value="N-ACETYLMURAMOYL-L-ALANINE AMIDASE AMIC"/>
    <property type="match status" value="1"/>
</dbReference>
<evidence type="ECO:0000256" key="1">
    <source>
        <dbReference type="ARBA" id="ARBA00001561"/>
    </source>
</evidence>
<evidence type="ECO:0000256" key="2">
    <source>
        <dbReference type="ARBA" id="ARBA00004418"/>
    </source>
</evidence>
<dbReference type="CDD" id="cd02696">
    <property type="entry name" value="MurNAc-LAA"/>
    <property type="match status" value="1"/>
</dbReference>
<dbReference type="FunFam" id="3.40.630.40:FF:000001">
    <property type="entry name" value="N-acetylmuramoyl-L-alanine amidase"/>
    <property type="match status" value="1"/>
</dbReference>
<keyword evidence="7" id="KW-0378">Hydrolase</keyword>
<dbReference type="AlphaFoldDB" id="A0A5C8ZN11"/>
<evidence type="ECO:0000259" key="11">
    <source>
        <dbReference type="PROSITE" id="PS51782"/>
    </source>
</evidence>
<dbReference type="InterPro" id="IPR002508">
    <property type="entry name" value="MurNAc-LAA_cat"/>
</dbReference>
<accession>A0A5C8ZN11</accession>
<dbReference type="CDD" id="cd00118">
    <property type="entry name" value="LysM"/>
    <property type="match status" value="1"/>
</dbReference>
<evidence type="ECO:0000256" key="7">
    <source>
        <dbReference type="ARBA" id="ARBA00022801"/>
    </source>
</evidence>
<proteinExistence type="inferred from homology"/>
<dbReference type="Gene3D" id="3.10.350.10">
    <property type="entry name" value="LysM domain"/>
    <property type="match status" value="1"/>
</dbReference>
<dbReference type="Pfam" id="PF11741">
    <property type="entry name" value="AMIN"/>
    <property type="match status" value="1"/>
</dbReference>
<gene>
    <name evidence="12" type="ORF">FVW59_18650</name>
</gene>
<protein>
    <recommendedName>
        <fullName evidence="9">N-acetylmuramoyl-L-alanine amidase AmiC</fullName>
        <ecNumber evidence="4">3.5.1.28</ecNumber>
    </recommendedName>
</protein>
<evidence type="ECO:0000256" key="5">
    <source>
        <dbReference type="ARBA" id="ARBA00022729"/>
    </source>
</evidence>
<dbReference type="PANTHER" id="PTHR30404">
    <property type="entry name" value="N-ACETYLMURAMOYL-L-ALANINE AMIDASE"/>
    <property type="match status" value="1"/>
</dbReference>
<evidence type="ECO:0000313" key="13">
    <source>
        <dbReference type="Proteomes" id="UP000321933"/>
    </source>
</evidence>
<evidence type="ECO:0000256" key="6">
    <source>
        <dbReference type="ARBA" id="ARBA00022764"/>
    </source>
</evidence>
<dbReference type="SMART" id="SM00257">
    <property type="entry name" value="LysM"/>
    <property type="match status" value="1"/>
</dbReference>
<dbReference type="InterPro" id="IPR018392">
    <property type="entry name" value="LysM"/>
</dbReference>
<dbReference type="Pfam" id="PF01520">
    <property type="entry name" value="Amidase_3"/>
    <property type="match status" value="1"/>
</dbReference>
<keyword evidence="8" id="KW-0961">Cell wall biogenesis/degradation</keyword>
<dbReference type="PROSITE" id="PS51782">
    <property type="entry name" value="LYSM"/>
    <property type="match status" value="1"/>
</dbReference>